<gene>
    <name evidence="5" type="ORF">Lysil_1782</name>
</gene>
<dbReference type="SUPFAM" id="SSF110296">
    <property type="entry name" value="Oligoxyloglucan reducing end-specific cellobiohydrolase"/>
    <property type="match status" value="1"/>
</dbReference>
<organism evidence="5 6">
    <name type="scientific">Solilutibacter silvestris</name>
    <dbReference type="NCBI Taxonomy" id="1645665"/>
    <lineage>
        <taxon>Bacteria</taxon>
        <taxon>Pseudomonadati</taxon>
        <taxon>Pseudomonadota</taxon>
        <taxon>Gammaproteobacteria</taxon>
        <taxon>Lysobacterales</taxon>
        <taxon>Lysobacteraceae</taxon>
        <taxon>Solilutibacter</taxon>
    </lineage>
</organism>
<dbReference type="InterPro" id="IPR015943">
    <property type="entry name" value="WD40/YVTN_repeat-like_dom_sf"/>
</dbReference>
<name>A0A2K1PXU0_9GAMM</name>
<keyword evidence="2" id="KW-0604">Photosystem II</keyword>
<evidence type="ECO:0000259" key="4">
    <source>
        <dbReference type="Pfam" id="PF14870"/>
    </source>
</evidence>
<accession>A0A2K1PXU0</accession>
<feature type="signal peptide" evidence="3">
    <location>
        <begin position="1"/>
        <end position="18"/>
    </location>
</feature>
<sequence>MRRVLIGLLLTVPLAAQAEWRVETQQSGVDARLRGVSAVDAKVAWASGSKGTVLRTTDGGAHWQRLSIPDADKLDFRDIEGFDARTAVAMAAGPGVQSRVFRTRDGGATWAQVLDTRDDKAFFDCMAFDGKRGWLLGDPVGDRYQLYTTNDGGEHWTLDGNGPPALKDEAAFAASGTCIARIKGALAVVSGGAASRLHLLCDGEHDWHALDTGMARGKPAAGAFSVAAWRGGAFVVGGDYSAEQASGNAATLPATSAASLRIDAAPRGYRSGVACTAHVCIAVGPSGVDAWDGKRWTAISDASFDAISIRGDSAWLSGAKGALAKIELTR</sequence>
<protein>
    <recommendedName>
        <fullName evidence="4">Photosynthesis system II assembly factor Ycf48/Hcf136-like domain-containing protein</fullName>
    </recommendedName>
</protein>
<keyword evidence="6" id="KW-1185">Reference proteome</keyword>
<dbReference type="InterPro" id="IPR028203">
    <property type="entry name" value="PSII_CF48-like_dom"/>
</dbReference>
<dbReference type="GO" id="GO:0015979">
    <property type="term" value="P:photosynthesis"/>
    <property type="evidence" value="ECO:0007669"/>
    <property type="project" value="UniProtKB-KW"/>
</dbReference>
<dbReference type="PANTHER" id="PTHR47199:SF2">
    <property type="entry name" value="PHOTOSYSTEM II STABILITY_ASSEMBLY FACTOR HCF136, CHLOROPLASTIC"/>
    <property type="match status" value="1"/>
</dbReference>
<dbReference type="GO" id="GO:0009523">
    <property type="term" value="C:photosystem II"/>
    <property type="evidence" value="ECO:0007669"/>
    <property type="project" value="UniProtKB-KW"/>
</dbReference>
<dbReference type="AlphaFoldDB" id="A0A2K1PXU0"/>
<dbReference type="Gene3D" id="2.130.10.10">
    <property type="entry name" value="YVTN repeat-like/Quinoprotein amine dehydrogenase"/>
    <property type="match status" value="1"/>
</dbReference>
<evidence type="ECO:0000256" key="1">
    <source>
        <dbReference type="ARBA" id="ARBA00022531"/>
    </source>
</evidence>
<dbReference type="Pfam" id="PF14870">
    <property type="entry name" value="PSII_BNR"/>
    <property type="match status" value="1"/>
</dbReference>
<reference evidence="5 6" key="1">
    <citation type="submission" date="2017-08" db="EMBL/GenBank/DDBJ databases">
        <title>Lysobacter sylvestris genome.</title>
        <authorList>
            <person name="Zhang D.-C."/>
            <person name="Albuquerque L."/>
            <person name="Franca L."/>
            <person name="Froufe H.J.C."/>
            <person name="Barroso C."/>
            <person name="Egas C."/>
            <person name="Da Costa M."/>
            <person name="Margesin R."/>
        </authorList>
    </citation>
    <scope>NUCLEOTIDE SEQUENCE [LARGE SCALE GENOMIC DNA]</scope>
    <source>
        <strain evidence="5 6">AM20-91</strain>
    </source>
</reference>
<dbReference type="EMBL" id="NPZB01000002">
    <property type="protein sequence ID" value="PNS07606.1"/>
    <property type="molecule type" value="Genomic_DNA"/>
</dbReference>
<evidence type="ECO:0000256" key="2">
    <source>
        <dbReference type="ARBA" id="ARBA00023276"/>
    </source>
</evidence>
<keyword evidence="3" id="KW-0732">Signal</keyword>
<keyword evidence="1" id="KW-0602">Photosynthesis</keyword>
<dbReference type="Proteomes" id="UP000236220">
    <property type="component" value="Unassembled WGS sequence"/>
</dbReference>
<proteinExistence type="predicted"/>
<evidence type="ECO:0000313" key="5">
    <source>
        <dbReference type="EMBL" id="PNS07606.1"/>
    </source>
</evidence>
<dbReference type="PANTHER" id="PTHR47199">
    <property type="entry name" value="PHOTOSYSTEM II STABILITY/ASSEMBLY FACTOR HCF136, CHLOROPLASTIC"/>
    <property type="match status" value="1"/>
</dbReference>
<feature type="domain" description="Photosynthesis system II assembly factor Ycf48/Hcf136-like" evidence="4">
    <location>
        <begin position="95"/>
        <end position="157"/>
    </location>
</feature>
<dbReference type="OrthoDB" id="9813892at2"/>
<evidence type="ECO:0000313" key="6">
    <source>
        <dbReference type="Proteomes" id="UP000236220"/>
    </source>
</evidence>
<feature type="chain" id="PRO_5014347926" description="Photosynthesis system II assembly factor Ycf48/Hcf136-like domain-containing protein" evidence="3">
    <location>
        <begin position="19"/>
        <end position="330"/>
    </location>
</feature>
<evidence type="ECO:0000256" key="3">
    <source>
        <dbReference type="SAM" id="SignalP"/>
    </source>
</evidence>
<dbReference type="RefSeq" id="WP_103075294.1">
    <property type="nucleotide sequence ID" value="NZ_NPZB01000002.1"/>
</dbReference>
<comment type="caution">
    <text evidence="5">The sequence shown here is derived from an EMBL/GenBank/DDBJ whole genome shotgun (WGS) entry which is preliminary data.</text>
</comment>